<protein>
    <recommendedName>
        <fullName evidence="5">Short chain dehydrogenase/reductase family oxidoreductase</fullName>
    </recommendedName>
</protein>
<comment type="similarity">
    <text evidence="1">Belongs to the short-chain dehydrogenases/reductases (SDR) family.</text>
</comment>
<evidence type="ECO:0008006" key="5">
    <source>
        <dbReference type="Google" id="ProtNLM"/>
    </source>
</evidence>
<dbReference type="Gene3D" id="3.40.50.720">
    <property type="entry name" value="NAD(P)-binding Rossmann-like Domain"/>
    <property type="match status" value="1"/>
</dbReference>
<organism evidence="4">
    <name type="scientific">Aspergillus arachidicola</name>
    <dbReference type="NCBI Taxonomy" id="656916"/>
    <lineage>
        <taxon>Eukaryota</taxon>
        <taxon>Fungi</taxon>
        <taxon>Dikarya</taxon>
        <taxon>Ascomycota</taxon>
        <taxon>Pezizomycotina</taxon>
        <taxon>Eurotiomycetes</taxon>
        <taxon>Eurotiomycetidae</taxon>
        <taxon>Eurotiales</taxon>
        <taxon>Aspergillaceae</taxon>
        <taxon>Aspergillus</taxon>
        <taxon>Aspergillus subgen. Circumdati</taxon>
    </lineage>
</organism>
<dbReference type="AlphaFoldDB" id="A0A5N6YAW3"/>
<dbReference type="PROSITE" id="PS00061">
    <property type="entry name" value="ADH_SHORT"/>
    <property type="match status" value="1"/>
</dbReference>
<dbReference type="InterPro" id="IPR002347">
    <property type="entry name" value="SDR_fam"/>
</dbReference>
<dbReference type="SUPFAM" id="SSF51735">
    <property type="entry name" value="NAD(P)-binding Rossmann-fold domains"/>
    <property type="match status" value="1"/>
</dbReference>
<gene>
    <name evidence="4" type="ORF">BDV24DRAFT_151657</name>
</gene>
<sequence length="321" mass="35615">MPNLPPYQYTGPVDCTIPPEPNKLKGKSVIVTGGANGMGETIVREFATAGAFVTIADLNVERGEQVARELAPNAQFVKCNIVNWDEQVQVFEAAIANSPHRSCDIVIANAGISRASGDSLWPLDDVNAPPVKPTLSIVDVNLTGTLYTWKLAVHYFRKQPDTEDRDRCFVITGSMVAWIDSPANWQYTCTKYALRGLMRVARRNSWEQGIRINYVAPGSYIKSAIRIPAYEAELIAKGVEFASQEAVAICFMRIATDRTINGHSLMITPASIAKEGFKDVDMDDHTEGYFKDTQELQLRIIEDQWVEGWSKKRTPEGGLKS</sequence>
<dbReference type="EMBL" id="ML737145">
    <property type="protein sequence ID" value="KAE8340760.1"/>
    <property type="molecule type" value="Genomic_DNA"/>
</dbReference>
<accession>A0A5N6YAW3</accession>
<dbReference type="PRINTS" id="PR00081">
    <property type="entry name" value="GDHRDH"/>
</dbReference>
<dbReference type="PANTHER" id="PTHR43180:SF31">
    <property type="entry name" value="CHAIN DEHYDROGENASE_REDUCTASE, PUTATIVE (AFU_ORTHOLOGUE AFUA_2G16570)-RELATED"/>
    <property type="match status" value="1"/>
</dbReference>
<keyword evidence="3" id="KW-0560">Oxidoreductase</keyword>
<dbReference type="Pfam" id="PF00106">
    <property type="entry name" value="adh_short"/>
    <property type="match status" value="1"/>
</dbReference>
<dbReference type="InterPro" id="IPR020904">
    <property type="entry name" value="Sc_DH/Rdtase_CS"/>
</dbReference>
<keyword evidence="2" id="KW-0521">NADP</keyword>
<name>A0A5N6YAW3_9EURO</name>
<reference evidence="4" key="1">
    <citation type="submission" date="2019-04" db="EMBL/GenBank/DDBJ databases">
        <title>Friends and foes A comparative genomics study of 23 Aspergillus species from section Flavi.</title>
        <authorList>
            <consortium name="DOE Joint Genome Institute"/>
            <person name="Kjaerbolling I."/>
            <person name="Vesth T."/>
            <person name="Frisvad J.C."/>
            <person name="Nybo J.L."/>
            <person name="Theobald S."/>
            <person name="Kildgaard S."/>
            <person name="Isbrandt T."/>
            <person name="Kuo A."/>
            <person name="Sato A."/>
            <person name="Lyhne E.K."/>
            <person name="Kogle M.E."/>
            <person name="Wiebenga A."/>
            <person name="Kun R.S."/>
            <person name="Lubbers R.J."/>
            <person name="Makela M.R."/>
            <person name="Barry K."/>
            <person name="Chovatia M."/>
            <person name="Clum A."/>
            <person name="Daum C."/>
            <person name="Haridas S."/>
            <person name="He G."/>
            <person name="LaButti K."/>
            <person name="Lipzen A."/>
            <person name="Mondo S."/>
            <person name="Riley R."/>
            <person name="Salamov A."/>
            <person name="Simmons B.A."/>
            <person name="Magnuson J.K."/>
            <person name="Henrissat B."/>
            <person name="Mortensen U.H."/>
            <person name="Larsen T.O."/>
            <person name="Devries R.P."/>
            <person name="Grigoriev I.V."/>
            <person name="Machida M."/>
            <person name="Baker S.E."/>
            <person name="Andersen M.R."/>
        </authorList>
    </citation>
    <scope>NUCLEOTIDE SEQUENCE</scope>
    <source>
        <strain evidence="4">CBS 117612</strain>
    </source>
</reference>
<proteinExistence type="inferred from homology"/>
<evidence type="ECO:0000313" key="4">
    <source>
        <dbReference type="EMBL" id="KAE8340760.1"/>
    </source>
</evidence>
<dbReference type="OrthoDB" id="5371740at2759"/>
<dbReference type="GO" id="GO:0044550">
    <property type="term" value="P:secondary metabolite biosynthetic process"/>
    <property type="evidence" value="ECO:0007669"/>
    <property type="project" value="UniProtKB-ARBA"/>
</dbReference>
<dbReference type="Proteomes" id="UP000325558">
    <property type="component" value="Unassembled WGS sequence"/>
</dbReference>
<dbReference type="InterPro" id="IPR036291">
    <property type="entry name" value="NAD(P)-bd_dom_sf"/>
</dbReference>
<evidence type="ECO:0000256" key="1">
    <source>
        <dbReference type="ARBA" id="ARBA00006484"/>
    </source>
</evidence>
<evidence type="ECO:0000256" key="2">
    <source>
        <dbReference type="ARBA" id="ARBA00022857"/>
    </source>
</evidence>
<evidence type="ECO:0000256" key="3">
    <source>
        <dbReference type="ARBA" id="ARBA00023002"/>
    </source>
</evidence>
<dbReference type="GO" id="GO:0016491">
    <property type="term" value="F:oxidoreductase activity"/>
    <property type="evidence" value="ECO:0007669"/>
    <property type="project" value="UniProtKB-KW"/>
</dbReference>
<dbReference type="PANTHER" id="PTHR43180">
    <property type="entry name" value="3-OXOACYL-(ACYL-CARRIER-PROTEIN) REDUCTASE (AFU_ORTHOLOGUE AFUA_6G11210)"/>
    <property type="match status" value="1"/>
</dbReference>